<accession>A0AAD5SDV1</accession>
<feature type="compositionally biased region" description="Basic and acidic residues" evidence="4">
    <location>
        <begin position="208"/>
        <end position="218"/>
    </location>
</feature>
<dbReference type="Proteomes" id="UP001212841">
    <property type="component" value="Unassembled WGS sequence"/>
</dbReference>
<feature type="compositionally biased region" description="Acidic residues" evidence="4">
    <location>
        <begin position="219"/>
        <end position="266"/>
    </location>
</feature>
<keyword evidence="2" id="KW-0597">Phosphoprotein</keyword>
<evidence type="ECO:0000256" key="1">
    <source>
        <dbReference type="ARBA" id="ARBA00004604"/>
    </source>
</evidence>
<proteinExistence type="predicted"/>
<feature type="region of interest" description="Disordered" evidence="4">
    <location>
        <begin position="764"/>
        <end position="875"/>
    </location>
</feature>
<keyword evidence="6" id="KW-1185">Reference proteome</keyword>
<feature type="compositionally biased region" description="Basic and acidic residues" evidence="4">
    <location>
        <begin position="966"/>
        <end position="981"/>
    </location>
</feature>
<dbReference type="Pfam" id="PF04615">
    <property type="entry name" value="Utp14"/>
    <property type="match status" value="1"/>
</dbReference>
<feature type="region of interest" description="Disordered" evidence="4">
    <location>
        <begin position="352"/>
        <end position="374"/>
    </location>
</feature>
<protein>
    <recommendedName>
        <fullName evidence="7">U3 small nucleolar RNA-associated protein 14</fullName>
    </recommendedName>
</protein>
<feature type="compositionally biased region" description="Acidic residues" evidence="4">
    <location>
        <begin position="650"/>
        <end position="673"/>
    </location>
</feature>
<dbReference type="PANTHER" id="PTHR14150">
    <property type="entry name" value="U3 SMALL NUCLEOLAR RNA-ASSOCIATED PROTEIN 14"/>
    <property type="match status" value="1"/>
</dbReference>
<evidence type="ECO:0000256" key="2">
    <source>
        <dbReference type="ARBA" id="ARBA00022553"/>
    </source>
</evidence>
<comment type="caution">
    <text evidence="5">The sequence shown here is derived from an EMBL/GenBank/DDBJ whole genome shotgun (WGS) entry which is preliminary data.</text>
</comment>
<feature type="compositionally biased region" description="Acidic residues" evidence="4">
    <location>
        <begin position="706"/>
        <end position="716"/>
    </location>
</feature>
<feature type="compositionally biased region" description="Basic and acidic residues" evidence="4">
    <location>
        <begin position="362"/>
        <end position="374"/>
    </location>
</feature>
<feature type="compositionally biased region" description="Basic and acidic residues" evidence="4">
    <location>
        <begin position="636"/>
        <end position="649"/>
    </location>
</feature>
<feature type="compositionally biased region" description="Low complexity" evidence="4">
    <location>
        <begin position="194"/>
        <end position="207"/>
    </location>
</feature>
<feature type="compositionally biased region" description="Acidic residues" evidence="4">
    <location>
        <begin position="577"/>
        <end position="593"/>
    </location>
</feature>
<gene>
    <name evidence="5" type="ORF">HK097_004777</name>
</gene>
<feature type="region of interest" description="Disordered" evidence="4">
    <location>
        <begin position="1"/>
        <end position="309"/>
    </location>
</feature>
<organism evidence="5 6">
    <name type="scientific">Rhizophlyctis rosea</name>
    <dbReference type="NCBI Taxonomy" id="64517"/>
    <lineage>
        <taxon>Eukaryota</taxon>
        <taxon>Fungi</taxon>
        <taxon>Fungi incertae sedis</taxon>
        <taxon>Chytridiomycota</taxon>
        <taxon>Chytridiomycota incertae sedis</taxon>
        <taxon>Chytridiomycetes</taxon>
        <taxon>Rhizophlyctidales</taxon>
        <taxon>Rhizophlyctidaceae</taxon>
        <taxon>Rhizophlyctis</taxon>
    </lineage>
</organism>
<feature type="region of interest" description="Disordered" evidence="4">
    <location>
        <begin position="634"/>
        <end position="738"/>
    </location>
</feature>
<dbReference type="InterPro" id="IPR006709">
    <property type="entry name" value="SSU_processome_Utp14"/>
</dbReference>
<dbReference type="GO" id="GO:0006364">
    <property type="term" value="P:rRNA processing"/>
    <property type="evidence" value="ECO:0007669"/>
    <property type="project" value="InterPro"/>
</dbReference>
<name>A0AAD5SDV1_9FUNG</name>
<evidence type="ECO:0000256" key="3">
    <source>
        <dbReference type="ARBA" id="ARBA00023242"/>
    </source>
</evidence>
<feature type="compositionally biased region" description="Acidic residues" evidence="4">
    <location>
        <begin position="151"/>
        <end position="185"/>
    </location>
</feature>
<feature type="region of interest" description="Disordered" evidence="4">
    <location>
        <begin position="966"/>
        <end position="1014"/>
    </location>
</feature>
<feature type="compositionally biased region" description="Low complexity" evidence="4">
    <location>
        <begin position="900"/>
        <end position="909"/>
    </location>
</feature>
<feature type="region of interest" description="Disordered" evidence="4">
    <location>
        <begin position="892"/>
        <end position="935"/>
    </location>
</feature>
<dbReference type="EMBL" id="JADGJD010000226">
    <property type="protein sequence ID" value="KAJ3053225.1"/>
    <property type="molecule type" value="Genomic_DNA"/>
</dbReference>
<keyword evidence="3" id="KW-0539">Nucleus</keyword>
<dbReference type="GO" id="GO:0032040">
    <property type="term" value="C:small-subunit processome"/>
    <property type="evidence" value="ECO:0007669"/>
    <property type="project" value="InterPro"/>
</dbReference>
<comment type="subcellular location">
    <subcellularLocation>
        <location evidence="1">Nucleus</location>
        <location evidence="1">Nucleolus</location>
    </subcellularLocation>
</comment>
<evidence type="ECO:0000313" key="5">
    <source>
        <dbReference type="EMBL" id="KAJ3053225.1"/>
    </source>
</evidence>
<dbReference type="PANTHER" id="PTHR14150:SF12">
    <property type="entry name" value="U3 SMALL NUCLEOLAR RNA-ASSOCIATED PROTEIN 14 HOMOLOG A"/>
    <property type="match status" value="1"/>
</dbReference>
<evidence type="ECO:0008006" key="7">
    <source>
        <dbReference type="Google" id="ProtNLM"/>
    </source>
</evidence>
<feature type="compositionally biased region" description="Basic residues" evidence="4">
    <location>
        <begin position="52"/>
        <end position="62"/>
    </location>
</feature>
<feature type="compositionally biased region" description="Basic and acidic residues" evidence="4">
    <location>
        <begin position="845"/>
        <end position="872"/>
    </location>
</feature>
<reference evidence="5" key="1">
    <citation type="submission" date="2020-05" db="EMBL/GenBank/DDBJ databases">
        <title>Phylogenomic resolution of chytrid fungi.</title>
        <authorList>
            <person name="Stajich J.E."/>
            <person name="Amses K."/>
            <person name="Simmons R."/>
            <person name="Seto K."/>
            <person name="Myers J."/>
            <person name="Bonds A."/>
            <person name="Quandt C.A."/>
            <person name="Barry K."/>
            <person name="Liu P."/>
            <person name="Grigoriev I."/>
            <person name="Longcore J.E."/>
            <person name="James T.Y."/>
        </authorList>
    </citation>
    <scope>NUCLEOTIDE SEQUENCE</scope>
    <source>
        <strain evidence="5">JEL0318</strain>
    </source>
</reference>
<feature type="region of interest" description="Disordered" evidence="4">
    <location>
        <begin position="1084"/>
        <end position="1118"/>
    </location>
</feature>
<feature type="region of interest" description="Disordered" evidence="4">
    <location>
        <begin position="569"/>
        <end position="601"/>
    </location>
</feature>
<evidence type="ECO:0000256" key="4">
    <source>
        <dbReference type="SAM" id="MobiDB-lite"/>
    </source>
</evidence>
<evidence type="ECO:0000313" key="6">
    <source>
        <dbReference type="Proteomes" id="UP001212841"/>
    </source>
</evidence>
<sequence length="1118" mass="123769">MFAQKRGAKRSSSGDTLQRRPNKQRKIAGASSKPSARDTQRGGPSSATNNKGKGKPNNKGKKSIYDVYEASDAEEEERRVLARRGGGGGSADRVMDLIDNFEFEGVEIDEEDDEELDEDEAFGESDEEKYGMFFDNKSSKKSKPQTSMELDLNEDDDAGEEDEEGDEDEDMDDDDEEYDSDEVMDLSDMLNDGKPSASSSKSTSSKSRGIDDVLLPRDADDDELEDIGEGSSDENEDDDDEEGDEEDEEVDLEVDDEGAEGGEESADLTSFITSLDGRKPASTAPKRKPKKETTEAFEESEYNLPARNTYTNTSTATKLELTDLMGAISGETSFGGLKKQLEGLEKAKKGKFGTASAPLPKRVQDRHEREAAYEQSKKEVTKWARIVKKNREAERLELPTTTAAIPAISSGGLASQFKASTDMEKEVQQILQEASLVDSKAREAEALELNRIDKEELIERRAELAKMRSLLFFQEKKQKKIAKIKSKAYRKIHKKDKGKEDLSLEELKALDPELARAEMEKLDAQRAMERISLKHKNTGKWAKQMLGKHIDTETRRAISDQLEQHEALKRKIRGIESDESESDLADEDEDEGPDTARENALKALGVLEREVEVAQGERPVKGVFAMKFMQRGLEAQMKESREEVRKAMEEMEDEEMGGSEGDSGNEEEEEEDAGAGKLVAQNSGRMVFGGAGGKKGVKPTTTAESEGSDDDEEMDQDTAFSARASGPIRIGASQPAKTVKVDSIFPVQQFELEEPTDNVFIGNANKRQLQPEASDVKPAKQTSKPTPITAKATSFDAPATEETFTIDKRPTRRARGQQDDEAEADNPWLQADDDSKPVKKSTKMVSDKNLGKTERAMEKLARERKSARKAELEEGVGNVQLSLGGIKELEQRIDDVNSEPALPTSKSAPKPAPKPVLRAESSDEDSDVEEAATSKMVHTTELKNLSRRELLQMAFANDDVAAEFEGEKEKAMELDKPKEEDLTLPGWGSWGGTGVQPKKRVVKAPKPGEGVEVEKRQDAKLKHVIINEKRMKKATKYMVPQLPHGFDTLEQYERTIRMPLGKEWNATSQHKEVVKPRVQTKIGHVITPLTLPGSNSGNKRKGAGEGGPKKGNPRPRKL</sequence>
<feature type="compositionally biased region" description="Acidic residues" evidence="4">
    <location>
        <begin position="99"/>
        <end position="127"/>
    </location>
</feature>
<dbReference type="AlphaFoldDB" id="A0AAD5SDV1"/>